<feature type="non-terminal residue" evidence="1">
    <location>
        <position position="104"/>
    </location>
</feature>
<accession>A0A699X866</accession>
<dbReference type="AlphaFoldDB" id="A0A699X866"/>
<gene>
    <name evidence="1" type="ORF">Tci_924853</name>
</gene>
<comment type="caution">
    <text evidence="1">The sequence shown here is derived from an EMBL/GenBank/DDBJ whole genome shotgun (WGS) entry which is preliminary data.</text>
</comment>
<name>A0A699X866_TANCI</name>
<proteinExistence type="predicted"/>
<reference evidence="1" key="1">
    <citation type="journal article" date="2019" name="Sci. Rep.">
        <title>Draft genome of Tanacetum cinerariifolium, the natural source of mosquito coil.</title>
        <authorList>
            <person name="Yamashiro T."/>
            <person name="Shiraishi A."/>
            <person name="Satake H."/>
            <person name="Nakayama K."/>
        </authorList>
    </citation>
    <scope>NUCLEOTIDE SEQUENCE</scope>
</reference>
<organism evidence="1">
    <name type="scientific">Tanacetum cinerariifolium</name>
    <name type="common">Dalmatian daisy</name>
    <name type="synonym">Chrysanthemum cinerariifolium</name>
    <dbReference type="NCBI Taxonomy" id="118510"/>
    <lineage>
        <taxon>Eukaryota</taxon>
        <taxon>Viridiplantae</taxon>
        <taxon>Streptophyta</taxon>
        <taxon>Embryophyta</taxon>
        <taxon>Tracheophyta</taxon>
        <taxon>Spermatophyta</taxon>
        <taxon>Magnoliopsida</taxon>
        <taxon>eudicotyledons</taxon>
        <taxon>Gunneridae</taxon>
        <taxon>Pentapetalae</taxon>
        <taxon>asterids</taxon>
        <taxon>campanulids</taxon>
        <taxon>Asterales</taxon>
        <taxon>Asteraceae</taxon>
        <taxon>Asteroideae</taxon>
        <taxon>Anthemideae</taxon>
        <taxon>Anthemidinae</taxon>
        <taxon>Tanacetum</taxon>
    </lineage>
</organism>
<evidence type="ECO:0000313" key="1">
    <source>
        <dbReference type="EMBL" id="GFD52884.1"/>
    </source>
</evidence>
<sequence length="104" mass="11275">VDWFAEGAEALLKRVRDALHAHFGRGVDVHGLRGRLLRDGEVRERDVAFGVGHAVDGDGGGEDDLLDAQLAGGFYYVVRGERVDPEGFVVGDAVWLGNTWMVLA</sequence>
<dbReference type="EMBL" id="BKCJ011787588">
    <property type="protein sequence ID" value="GFD52884.1"/>
    <property type="molecule type" value="Genomic_DNA"/>
</dbReference>
<protein>
    <submittedName>
        <fullName evidence="1">Uncharacterized protein</fullName>
    </submittedName>
</protein>
<feature type="non-terminal residue" evidence="1">
    <location>
        <position position="1"/>
    </location>
</feature>